<proteinExistence type="predicted"/>
<dbReference type="Gene3D" id="2.30.330.10">
    <property type="entry name" value="SpoA-like"/>
    <property type="match status" value="1"/>
</dbReference>
<protein>
    <submittedName>
        <fullName evidence="2">FliM/FliN family flagellar motor C-terminal domain-containing protein</fullName>
    </submittedName>
</protein>
<keyword evidence="2" id="KW-0282">Flagellum</keyword>
<sequence length="62" mass="6328">MLPQEVLGLMVGDVISFPHAADRPLDLVTDDHLMATAAAGTSGARLACVITATAPDPAEESP</sequence>
<name>A0ABY5NLK4_9MICO</name>
<evidence type="ECO:0000313" key="2">
    <source>
        <dbReference type="EMBL" id="UUT36064.1"/>
    </source>
</evidence>
<dbReference type="InterPro" id="IPR001543">
    <property type="entry name" value="FliN-like_C"/>
</dbReference>
<dbReference type="InterPro" id="IPR036429">
    <property type="entry name" value="SpoA-like_sf"/>
</dbReference>
<evidence type="ECO:0000259" key="1">
    <source>
        <dbReference type="Pfam" id="PF01052"/>
    </source>
</evidence>
<dbReference type="EMBL" id="CP091139">
    <property type="protein sequence ID" value="UUT36064.1"/>
    <property type="molecule type" value="Genomic_DNA"/>
</dbReference>
<dbReference type="Pfam" id="PF01052">
    <property type="entry name" value="FliMN_C"/>
    <property type="match status" value="1"/>
</dbReference>
<reference evidence="2" key="1">
    <citation type="submission" date="2022-01" db="EMBL/GenBank/DDBJ databases">
        <title>Microbacterium eymi and Microbacterium rhizovicinus sp. nov., isolated from the rhizospheric soil of Elymus tsukushiensis, a plant native to the Dokdo Islands, Republic of Korea.</title>
        <authorList>
            <person name="Hwang Y.J."/>
        </authorList>
    </citation>
    <scope>NUCLEOTIDE SEQUENCE</scope>
    <source>
        <strain evidence="2">KUDC0405</strain>
    </source>
</reference>
<feature type="domain" description="Flagellar motor switch protein FliN-like C-terminal" evidence="1">
    <location>
        <begin position="4"/>
        <end position="52"/>
    </location>
</feature>
<evidence type="ECO:0000313" key="3">
    <source>
        <dbReference type="Proteomes" id="UP001054811"/>
    </source>
</evidence>
<accession>A0ABY5NLK4</accession>
<keyword evidence="2" id="KW-0969">Cilium</keyword>
<gene>
    <name evidence="2" type="ORF">L2X98_23530</name>
</gene>
<dbReference type="Proteomes" id="UP001054811">
    <property type="component" value="Chromosome"/>
</dbReference>
<keyword evidence="2" id="KW-0966">Cell projection</keyword>
<dbReference type="SUPFAM" id="SSF101801">
    <property type="entry name" value="Surface presentation of antigens (SPOA)"/>
    <property type="match status" value="1"/>
</dbReference>
<dbReference type="RefSeq" id="WP_259612712.1">
    <property type="nucleotide sequence ID" value="NZ_CP091139.2"/>
</dbReference>
<organism evidence="2 3">
    <name type="scientific">Microbacterium elymi</name>
    <dbReference type="NCBI Taxonomy" id="2909587"/>
    <lineage>
        <taxon>Bacteria</taxon>
        <taxon>Bacillati</taxon>
        <taxon>Actinomycetota</taxon>
        <taxon>Actinomycetes</taxon>
        <taxon>Micrococcales</taxon>
        <taxon>Microbacteriaceae</taxon>
        <taxon>Microbacterium</taxon>
    </lineage>
</organism>
<keyword evidence="3" id="KW-1185">Reference proteome</keyword>